<dbReference type="SUPFAM" id="SSF53335">
    <property type="entry name" value="S-adenosyl-L-methionine-dependent methyltransferases"/>
    <property type="match status" value="1"/>
</dbReference>
<reference evidence="6 8" key="2">
    <citation type="journal article" date="2018" name="Plant J.">
        <title>The Physcomitrella patens chromosome-scale assembly reveals moss genome structure and evolution.</title>
        <authorList>
            <person name="Lang D."/>
            <person name="Ullrich K.K."/>
            <person name="Murat F."/>
            <person name="Fuchs J."/>
            <person name="Jenkins J."/>
            <person name="Haas F.B."/>
            <person name="Piednoel M."/>
            <person name="Gundlach H."/>
            <person name="Van Bel M."/>
            <person name="Meyberg R."/>
            <person name="Vives C."/>
            <person name="Morata J."/>
            <person name="Symeonidi A."/>
            <person name="Hiss M."/>
            <person name="Muchero W."/>
            <person name="Kamisugi Y."/>
            <person name="Saleh O."/>
            <person name="Blanc G."/>
            <person name="Decker E.L."/>
            <person name="van Gessel N."/>
            <person name="Grimwood J."/>
            <person name="Hayes R.D."/>
            <person name="Graham S.W."/>
            <person name="Gunter L.E."/>
            <person name="McDaniel S.F."/>
            <person name="Hoernstein S.N.W."/>
            <person name="Larsson A."/>
            <person name="Li F.W."/>
            <person name="Perroud P.F."/>
            <person name="Phillips J."/>
            <person name="Ranjan P."/>
            <person name="Rokshar D.S."/>
            <person name="Rothfels C.J."/>
            <person name="Schneider L."/>
            <person name="Shu S."/>
            <person name="Stevenson D.W."/>
            <person name="Thummler F."/>
            <person name="Tillich M."/>
            <person name="Villarreal Aguilar J.C."/>
            <person name="Widiez T."/>
            <person name="Wong G.K."/>
            <person name="Wymore A."/>
            <person name="Zhang Y."/>
            <person name="Zimmer A.D."/>
            <person name="Quatrano R.S."/>
            <person name="Mayer K.F.X."/>
            <person name="Goodstein D."/>
            <person name="Casacuberta J.M."/>
            <person name="Vandepoele K."/>
            <person name="Reski R."/>
            <person name="Cuming A.C."/>
            <person name="Tuskan G.A."/>
            <person name="Maumus F."/>
            <person name="Salse J."/>
            <person name="Schmutz J."/>
            <person name="Rensing S.A."/>
        </authorList>
    </citation>
    <scope>NUCLEOTIDE SEQUENCE [LARGE SCALE GENOMIC DNA]</scope>
    <source>
        <strain evidence="7 8">cv. Gransden 2004</strain>
    </source>
</reference>
<dbReference type="GO" id="GO:0016279">
    <property type="term" value="F:protein-lysine N-methyltransferase activity"/>
    <property type="evidence" value="ECO:0000318"/>
    <property type="project" value="GO_Central"/>
</dbReference>
<dbReference type="GO" id="GO:0005739">
    <property type="term" value="C:mitochondrion"/>
    <property type="evidence" value="ECO:0000318"/>
    <property type="project" value="GO_Central"/>
</dbReference>
<dbReference type="EnsemblPlants" id="Pp3c2_15080V3.2">
    <property type="protein sequence ID" value="Pp3c2_15080V3.2"/>
    <property type="gene ID" value="Pp3c2_15080"/>
</dbReference>
<evidence type="ECO:0000313" key="6">
    <source>
        <dbReference type="EMBL" id="PNR59919.1"/>
    </source>
</evidence>
<proteinExistence type="inferred from homology"/>
<keyword evidence="2" id="KW-0489">Methyltransferase</keyword>
<evidence type="ECO:0000259" key="5">
    <source>
        <dbReference type="Pfam" id="PF13649"/>
    </source>
</evidence>
<feature type="domain" description="Methyltransferase" evidence="5">
    <location>
        <begin position="47"/>
        <end position="112"/>
    </location>
</feature>
<dbReference type="InterPro" id="IPR041698">
    <property type="entry name" value="Methyltransf_25"/>
</dbReference>
<keyword evidence="3" id="KW-0808">Transferase</keyword>
<dbReference type="Proteomes" id="UP000006727">
    <property type="component" value="Chromosome 2"/>
</dbReference>
<dbReference type="Gramene" id="Pp3c2_15080V3.1">
    <property type="protein sequence ID" value="Pp3c2_15080V3.1"/>
    <property type="gene ID" value="Pp3c2_15080"/>
</dbReference>
<name>A0A2K1L1L5_PHYPA</name>
<dbReference type="PaxDb" id="3218-PP1S30_232V6.1"/>
<dbReference type="InterPro" id="IPR026170">
    <property type="entry name" value="FAM173A/B"/>
</dbReference>
<dbReference type="GO" id="GO:0032259">
    <property type="term" value="P:methylation"/>
    <property type="evidence" value="ECO:0007669"/>
    <property type="project" value="UniProtKB-KW"/>
</dbReference>
<evidence type="ECO:0000256" key="4">
    <source>
        <dbReference type="ARBA" id="ARBA00022691"/>
    </source>
</evidence>
<evidence type="ECO:0000256" key="2">
    <source>
        <dbReference type="ARBA" id="ARBA00022603"/>
    </source>
</evidence>
<sequence length="261" mass="28611">MAVVQKLRLGLWLRYWAGLRLAPHVGTPAHVAHRMLKLAAVGPGDLVVDLGCGDARLLIAAAEEFGAQGYGVELDPALFAEAQRAVAKENLNHLITVERKDAFSTDLTKATVVTLYLSTKGNARLLPMLREQLPSGARVVSFCWPFEALKPASVVKVDGISLEVQNEHANLLHIVCVGVVDSHQDVHFNAWWPRWKAESQRVGVIRSLSFDTKSSLVDPIFHIGRAGPNLLSLKMALGAHGLLLSGWFESFLDNDEEVHFS</sequence>
<dbReference type="STRING" id="3218.A0A2K1L1L5"/>
<evidence type="ECO:0000313" key="7">
    <source>
        <dbReference type="EnsemblPlants" id="Pp3c2_15080V3.1"/>
    </source>
</evidence>
<accession>A0A2K1L1L5</accession>
<evidence type="ECO:0000256" key="3">
    <source>
        <dbReference type="ARBA" id="ARBA00022679"/>
    </source>
</evidence>
<comment type="similarity">
    <text evidence="1">Belongs to the ANT/ATPSC lysine N-methyltransferase family.</text>
</comment>
<dbReference type="AlphaFoldDB" id="A0A2K1L1L5"/>
<dbReference type="CDD" id="cd02440">
    <property type="entry name" value="AdoMet_MTases"/>
    <property type="match status" value="1"/>
</dbReference>
<organism evidence="6">
    <name type="scientific">Physcomitrium patens</name>
    <name type="common">Spreading-leaved earth moss</name>
    <name type="synonym">Physcomitrella patens</name>
    <dbReference type="NCBI Taxonomy" id="3218"/>
    <lineage>
        <taxon>Eukaryota</taxon>
        <taxon>Viridiplantae</taxon>
        <taxon>Streptophyta</taxon>
        <taxon>Embryophyta</taxon>
        <taxon>Bryophyta</taxon>
        <taxon>Bryophytina</taxon>
        <taxon>Bryopsida</taxon>
        <taxon>Funariidae</taxon>
        <taxon>Funariales</taxon>
        <taxon>Funariaceae</taxon>
        <taxon>Physcomitrium</taxon>
    </lineage>
</organism>
<protein>
    <recommendedName>
        <fullName evidence="5">Methyltransferase domain-containing protein</fullName>
    </recommendedName>
</protein>
<keyword evidence="4" id="KW-0949">S-adenosyl-L-methionine</keyword>
<reference evidence="6 8" key="1">
    <citation type="journal article" date="2008" name="Science">
        <title>The Physcomitrella genome reveals evolutionary insights into the conquest of land by plants.</title>
        <authorList>
            <person name="Rensing S."/>
            <person name="Lang D."/>
            <person name="Zimmer A."/>
            <person name="Terry A."/>
            <person name="Salamov A."/>
            <person name="Shapiro H."/>
            <person name="Nishiyama T."/>
            <person name="Perroud P.-F."/>
            <person name="Lindquist E."/>
            <person name="Kamisugi Y."/>
            <person name="Tanahashi T."/>
            <person name="Sakakibara K."/>
            <person name="Fujita T."/>
            <person name="Oishi K."/>
            <person name="Shin-I T."/>
            <person name="Kuroki Y."/>
            <person name="Toyoda A."/>
            <person name="Suzuki Y."/>
            <person name="Hashimoto A."/>
            <person name="Yamaguchi K."/>
            <person name="Sugano A."/>
            <person name="Kohara Y."/>
            <person name="Fujiyama A."/>
            <person name="Anterola A."/>
            <person name="Aoki S."/>
            <person name="Ashton N."/>
            <person name="Barbazuk W.B."/>
            <person name="Barker E."/>
            <person name="Bennetzen J."/>
            <person name="Bezanilla M."/>
            <person name="Blankenship R."/>
            <person name="Cho S.H."/>
            <person name="Dutcher S."/>
            <person name="Estelle M."/>
            <person name="Fawcett J.A."/>
            <person name="Gundlach H."/>
            <person name="Hanada K."/>
            <person name="Heyl A."/>
            <person name="Hicks K.A."/>
            <person name="Hugh J."/>
            <person name="Lohr M."/>
            <person name="Mayer K."/>
            <person name="Melkozernov A."/>
            <person name="Murata T."/>
            <person name="Nelson D."/>
            <person name="Pils B."/>
            <person name="Prigge M."/>
            <person name="Reiss B."/>
            <person name="Renner T."/>
            <person name="Rombauts S."/>
            <person name="Rushton P."/>
            <person name="Sanderfoot A."/>
            <person name="Schween G."/>
            <person name="Shiu S.-H."/>
            <person name="Stueber K."/>
            <person name="Theodoulou F.L."/>
            <person name="Tu H."/>
            <person name="Van de Peer Y."/>
            <person name="Verrier P.J."/>
            <person name="Waters E."/>
            <person name="Wood A."/>
            <person name="Yang L."/>
            <person name="Cove D."/>
            <person name="Cuming A."/>
            <person name="Hasebe M."/>
            <person name="Lucas S."/>
            <person name="Mishler D.B."/>
            <person name="Reski R."/>
            <person name="Grigoriev I."/>
            <person name="Quatrano R.S."/>
            <person name="Boore J.L."/>
        </authorList>
    </citation>
    <scope>NUCLEOTIDE SEQUENCE [LARGE SCALE GENOMIC DNA]</scope>
    <source>
        <strain evidence="7 8">cv. Gransden 2004</strain>
    </source>
</reference>
<keyword evidence="8" id="KW-1185">Reference proteome</keyword>
<dbReference type="InParanoid" id="A0A2K1L1L5"/>
<dbReference type="PANTHER" id="PTHR13610:SF11">
    <property type="entry name" value="METHYLTRANSFERASE DOMAIN-CONTAINING PROTEIN"/>
    <property type="match status" value="1"/>
</dbReference>
<dbReference type="PANTHER" id="PTHR13610">
    <property type="entry name" value="METHYLTRANSFERASE DOMAIN-CONTAINING PROTEIN"/>
    <property type="match status" value="1"/>
</dbReference>
<dbReference type="InterPro" id="IPR029063">
    <property type="entry name" value="SAM-dependent_MTases_sf"/>
</dbReference>
<reference evidence="7" key="3">
    <citation type="submission" date="2020-12" db="UniProtKB">
        <authorList>
            <consortium name="EnsemblPlants"/>
        </authorList>
    </citation>
    <scope>IDENTIFICATION</scope>
</reference>
<dbReference type="Gene3D" id="3.40.50.150">
    <property type="entry name" value="Vaccinia Virus protein VP39"/>
    <property type="match status" value="1"/>
</dbReference>
<dbReference type="Pfam" id="PF13649">
    <property type="entry name" value="Methyltransf_25"/>
    <property type="match status" value="1"/>
</dbReference>
<evidence type="ECO:0000313" key="8">
    <source>
        <dbReference type="Proteomes" id="UP000006727"/>
    </source>
</evidence>
<dbReference type="EMBL" id="ABEU02000002">
    <property type="protein sequence ID" value="PNR59919.1"/>
    <property type="molecule type" value="Genomic_DNA"/>
</dbReference>
<dbReference type="Gramene" id="Pp3c2_15080V3.2">
    <property type="protein sequence ID" value="Pp3c2_15080V3.2"/>
    <property type="gene ID" value="Pp3c2_15080"/>
</dbReference>
<evidence type="ECO:0000256" key="1">
    <source>
        <dbReference type="ARBA" id="ARBA00010633"/>
    </source>
</evidence>
<dbReference type="EnsemblPlants" id="Pp3c2_15080V3.1">
    <property type="protein sequence ID" value="Pp3c2_15080V3.1"/>
    <property type="gene ID" value="Pp3c2_15080"/>
</dbReference>
<gene>
    <name evidence="6" type="ORF">PHYPA_002711</name>
</gene>
<dbReference type="GO" id="GO:1905706">
    <property type="term" value="P:regulation of mitochondrial ATP synthesis coupled proton transport"/>
    <property type="evidence" value="ECO:0000318"/>
    <property type="project" value="GO_Central"/>
</dbReference>